<dbReference type="PANTHER" id="PTHR32108">
    <property type="entry name" value="DNA-DIRECTED RNA POLYMERASE SUBUNIT ALPHA"/>
    <property type="match status" value="1"/>
</dbReference>
<evidence type="ECO:0000313" key="3">
    <source>
        <dbReference type="Proteomes" id="UP000265520"/>
    </source>
</evidence>
<feature type="region of interest" description="Disordered" evidence="1">
    <location>
        <begin position="1"/>
        <end position="31"/>
    </location>
</feature>
<dbReference type="PANTHER" id="PTHR32108:SF9">
    <property type="entry name" value="REVERSE TRANSCRIPTASE RNASE H-LIKE DOMAIN-CONTAINING PROTEIN"/>
    <property type="match status" value="1"/>
</dbReference>
<sequence length="137" mass="15253">GFPYQQTAEVPTNPFQSEQFTQNPGQWQNQPHATREKTVFDLTSMTYSQLLPYLVHNGMVTPKALNPMTAPFTAWYDTKAKCKFHVGAKGHSTDNCIALKHIVQELIDKLLLNFKEKSPNVKDSPLPGHAGSSAKAI</sequence>
<reference evidence="2 3" key="1">
    <citation type="journal article" date="2018" name="Front. Plant Sci.">
        <title>Red Clover (Trifolium pratense) and Zigzag Clover (T. medium) - A Picture of Genomic Similarities and Differences.</title>
        <authorList>
            <person name="Dluhosova J."/>
            <person name="Istvanek J."/>
            <person name="Nedelnik J."/>
            <person name="Repkova J."/>
        </authorList>
    </citation>
    <scope>NUCLEOTIDE SEQUENCE [LARGE SCALE GENOMIC DNA]</scope>
    <source>
        <strain evidence="3">cv. 10/8</strain>
        <tissue evidence="2">Leaf</tissue>
    </source>
</reference>
<feature type="non-terminal residue" evidence="2">
    <location>
        <position position="1"/>
    </location>
</feature>
<name>A0A392NN43_9FABA</name>
<evidence type="ECO:0000313" key="2">
    <source>
        <dbReference type="EMBL" id="MCI00640.1"/>
    </source>
</evidence>
<dbReference type="AlphaFoldDB" id="A0A392NN43"/>
<dbReference type="GO" id="GO:0006508">
    <property type="term" value="P:proteolysis"/>
    <property type="evidence" value="ECO:0007669"/>
    <property type="project" value="UniProtKB-KW"/>
</dbReference>
<keyword evidence="3" id="KW-1185">Reference proteome</keyword>
<organism evidence="2 3">
    <name type="scientific">Trifolium medium</name>
    <dbReference type="NCBI Taxonomy" id="97028"/>
    <lineage>
        <taxon>Eukaryota</taxon>
        <taxon>Viridiplantae</taxon>
        <taxon>Streptophyta</taxon>
        <taxon>Embryophyta</taxon>
        <taxon>Tracheophyta</taxon>
        <taxon>Spermatophyta</taxon>
        <taxon>Magnoliopsida</taxon>
        <taxon>eudicotyledons</taxon>
        <taxon>Gunneridae</taxon>
        <taxon>Pentapetalae</taxon>
        <taxon>rosids</taxon>
        <taxon>fabids</taxon>
        <taxon>Fabales</taxon>
        <taxon>Fabaceae</taxon>
        <taxon>Papilionoideae</taxon>
        <taxon>50 kb inversion clade</taxon>
        <taxon>NPAAA clade</taxon>
        <taxon>Hologalegina</taxon>
        <taxon>IRL clade</taxon>
        <taxon>Trifolieae</taxon>
        <taxon>Trifolium</taxon>
    </lineage>
</organism>
<evidence type="ECO:0000256" key="1">
    <source>
        <dbReference type="SAM" id="MobiDB-lite"/>
    </source>
</evidence>
<keyword evidence="2" id="KW-0645">Protease</keyword>
<proteinExistence type="predicted"/>
<comment type="caution">
    <text evidence="2">The sequence shown here is derived from an EMBL/GenBank/DDBJ whole genome shotgun (WGS) entry which is preliminary data.</text>
</comment>
<dbReference type="Proteomes" id="UP000265520">
    <property type="component" value="Unassembled WGS sequence"/>
</dbReference>
<keyword evidence="2" id="KW-0378">Hydrolase</keyword>
<accession>A0A392NN43</accession>
<protein>
    <submittedName>
        <fullName evidence="2">Gag-protease polyprotein</fullName>
    </submittedName>
</protein>
<dbReference type="GO" id="GO:0008233">
    <property type="term" value="F:peptidase activity"/>
    <property type="evidence" value="ECO:0007669"/>
    <property type="project" value="UniProtKB-KW"/>
</dbReference>
<dbReference type="EMBL" id="LXQA010043840">
    <property type="protein sequence ID" value="MCI00640.1"/>
    <property type="molecule type" value="Genomic_DNA"/>
</dbReference>